<dbReference type="GO" id="GO:0043200">
    <property type="term" value="P:response to amino acid"/>
    <property type="evidence" value="ECO:0007669"/>
    <property type="project" value="TreeGrafter"/>
</dbReference>
<keyword evidence="1" id="KW-0805">Transcription regulation</keyword>
<dbReference type="InterPro" id="IPR019888">
    <property type="entry name" value="Tscrpt_reg_AsnC-like"/>
</dbReference>
<protein>
    <recommendedName>
        <fullName evidence="4">HTH asnC-type domain-containing protein</fullName>
    </recommendedName>
</protein>
<evidence type="ECO:0000259" key="4">
    <source>
        <dbReference type="PROSITE" id="PS50956"/>
    </source>
</evidence>
<evidence type="ECO:0000313" key="6">
    <source>
        <dbReference type="Proteomes" id="UP000324996"/>
    </source>
</evidence>
<evidence type="ECO:0000256" key="1">
    <source>
        <dbReference type="ARBA" id="ARBA00023015"/>
    </source>
</evidence>
<dbReference type="InterPro" id="IPR000485">
    <property type="entry name" value="AsnC-type_HTH_dom"/>
</dbReference>
<accession>A0A5A7N9N7</accession>
<evidence type="ECO:0000313" key="5">
    <source>
        <dbReference type="EMBL" id="GER03779.1"/>
    </source>
</evidence>
<evidence type="ECO:0000256" key="2">
    <source>
        <dbReference type="ARBA" id="ARBA00023125"/>
    </source>
</evidence>
<dbReference type="InterPro" id="IPR019887">
    <property type="entry name" value="Tscrpt_reg_AsnC/Lrp_C"/>
</dbReference>
<dbReference type="PANTHER" id="PTHR30154:SF34">
    <property type="entry name" value="TRANSCRIPTIONAL REGULATOR AZLB"/>
    <property type="match status" value="1"/>
</dbReference>
<keyword evidence="3" id="KW-0804">Transcription</keyword>
<dbReference type="PROSITE" id="PS50956">
    <property type="entry name" value="HTH_ASNC_2"/>
    <property type="match status" value="1"/>
</dbReference>
<dbReference type="Gene3D" id="1.10.10.10">
    <property type="entry name" value="Winged helix-like DNA-binding domain superfamily/Winged helix DNA-binding domain"/>
    <property type="match status" value="1"/>
</dbReference>
<reference evidence="5 6" key="1">
    <citation type="submission" date="2019-09" db="EMBL/GenBank/DDBJ databases">
        <title>NBRP : Genome information of microbial organism related human and environment.</title>
        <authorList>
            <person name="Hattori M."/>
            <person name="Oshima K."/>
            <person name="Inaba H."/>
            <person name="Suda W."/>
            <person name="Sakamoto M."/>
            <person name="Iino T."/>
            <person name="Kitahara M."/>
            <person name="Oshida Y."/>
            <person name="Iida T."/>
            <person name="Kudo T."/>
            <person name="Itoh T."/>
            <person name="Ohkuma M."/>
        </authorList>
    </citation>
    <scope>NUCLEOTIDE SEQUENCE [LARGE SCALE GENOMIC DNA]</scope>
    <source>
        <strain evidence="5 6">Q-1</strain>
    </source>
</reference>
<dbReference type="SMART" id="SM00344">
    <property type="entry name" value="HTH_ASNC"/>
    <property type="match status" value="1"/>
</dbReference>
<dbReference type="SUPFAM" id="SSF46785">
    <property type="entry name" value="Winged helix' DNA-binding domain"/>
    <property type="match status" value="1"/>
</dbReference>
<keyword evidence="6" id="KW-1185">Reference proteome</keyword>
<dbReference type="PANTHER" id="PTHR30154">
    <property type="entry name" value="LEUCINE-RESPONSIVE REGULATORY PROTEIN"/>
    <property type="match status" value="1"/>
</dbReference>
<sequence length="242" mass="26396">MARVKLDAVDMKILTSLQDEGRMTNVDLAERVGITAPPCLRRVRALEESGFIRGYHADLDQEALGFGITVFALVSLRSQADADLQAFERKVADWPLVRECFMLNGEIDFILKIVARDLAEFQRFLTSELTSSTNVESVKTSLTIRSSKRVRGAFAAPEKISIAHGDEQRAWLQAFGRQPARALLGGCAGFSATLALDRGRSANPAQSLGCTPQSFMGGGKAAFDPFAIPIFWGFVGAFQCAF</sequence>
<dbReference type="InterPro" id="IPR036388">
    <property type="entry name" value="WH-like_DNA-bd_sf"/>
</dbReference>
<dbReference type="Proteomes" id="UP000324996">
    <property type="component" value="Unassembled WGS sequence"/>
</dbReference>
<dbReference type="InterPro" id="IPR019885">
    <property type="entry name" value="Tscrpt_reg_HTH_AsnC-type_CS"/>
</dbReference>
<dbReference type="PROSITE" id="PS00519">
    <property type="entry name" value="HTH_ASNC_1"/>
    <property type="match status" value="1"/>
</dbReference>
<dbReference type="AlphaFoldDB" id="A0A5A7N9N7"/>
<dbReference type="InterPro" id="IPR036390">
    <property type="entry name" value="WH_DNA-bd_sf"/>
</dbReference>
<dbReference type="InterPro" id="IPR011991">
    <property type="entry name" value="ArsR-like_HTH"/>
</dbReference>
<keyword evidence="2" id="KW-0238">DNA-binding</keyword>
<dbReference type="Pfam" id="PF13412">
    <property type="entry name" value="HTH_24"/>
    <property type="match status" value="1"/>
</dbReference>
<evidence type="ECO:0000256" key="3">
    <source>
        <dbReference type="ARBA" id="ARBA00023163"/>
    </source>
</evidence>
<proteinExistence type="predicted"/>
<dbReference type="Pfam" id="PF01037">
    <property type="entry name" value="AsnC_trans_reg"/>
    <property type="match status" value="1"/>
</dbReference>
<dbReference type="GO" id="GO:0005829">
    <property type="term" value="C:cytosol"/>
    <property type="evidence" value="ECO:0007669"/>
    <property type="project" value="TreeGrafter"/>
</dbReference>
<dbReference type="GO" id="GO:0043565">
    <property type="term" value="F:sequence-specific DNA binding"/>
    <property type="evidence" value="ECO:0007669"/>
    <property type="project" value="InterPro"/>
</dbReference>
<name>A0A5A7N9N7_9PROT</name>
<dbReference type="InterPro" id="IPR011008">
    <property type="entry name" value="Dimeric_a/b-barrel"/>
</dbReference>
<dbReference type="GO" id="GO:0006355">
    <property type="term" value="P:regulation of DNA-templated transcription"/>
    <property type="evidence" value="ECO:0007669"/>
    <property type="project" value="UniProtKB-ARBA"/>
</dbReference>
<dbReference type="Gene3D" id="3.30.70.920">
    <property type="match status" value="1"/>
</dbReference>
<organism evidence="5 6">
    <name type="scientific">Iodidimonas nitroreducens</name>
    <dbReference type="NCBI Taxonomy" id="1236968"/>
    <lineage>
        <taxon>Bacteria</taxon>
        <taxon>Pseudomonadati</taxon>
        <taxon>Pseudomonadota</taxon>
        <taxon>Alphaproteobacteria</taxon>
        <taxon>Iodidimonadales</taxon>
        <taxon>Iodidimonadaceae</taxon>
        <taxon>Iodidimonas</taxon>
    </lineage>
</organism>
<dbReference type="CDD" id="cd00090">
    <property type="entry name" value="HTH_ARSR"/>
    <property type="match status" value="1"/>
</dbReference>
<dbReference type="EMBL" id="BKCN01000006">
    <property type="protein sequence ID" value="GER03779.1"/>
    <property type="molecule type" value="Genomic_DNA"/>
</dbReference>
<dbReference type="RefSeq" id="WP_313980086.1">
    <property type="nucleotide sequence ID" value="NZ_BKCN01000006.1"/>
</dbReference>
<dbReference type="SUPFAM" id="SSF54909">
    <property type="entry name" value="Dimeric alpha+beta barrel"/>
    <property type="match status" value="1"/>
</dbReference>
<feature type="domain" description="HTH asnC-type" evidence="4">
    <location>
        <begin position="6"/>
        <end position="67"/>
    </location>
</feature>
<dbReference type="PRINTS" id="PR00033">
    <property type="entry name" value="HTHASNC"/>
</dbReference>
<gene>
    <name evidence="5" type="ORF">JCM17846_14610</name>
</gene>
<comment type="caution">
    <text evidence="5">The sequence shown here is derived from an EMBL/GenBank/DDBJ whole genome shotgun (WGS) entry which is preliminary data.</text>
</comment>